<dbReference type="PROSITE" id="PS52002">
    <property type="entry name" value="SM"/>
    <property type="match status" value="1"/>
</dbReference>
<evidence type="ECO:0000259" key="7">
    <source>
        <dbReference type="PROSITE" id="PS52002"/>
    </source>
</evidence>
<dbReference type="GO" id="GO:0000932">
    <property type="term" value="C:P-body"/>
    <property type="evidence" value="ECO:0007669"/>
    <property type="project" value="UniProtKB-SubCell"/>
</dbReference>
<sequence length="143" mass="16268">MDIARAPENYFTTTSCLKDLIDKSVYVSLRDGKNILGILRTFDQYGTVVIQDAIERVYVKDAFGDIERGIFLIRGENVIMLGELGAECNEKALAGINFRKLPIEQILELQRLEQEENQLKNKAFTNKLVALGFSVDNQDIYFN</sequence>
<keyword evidence="3 6" id="KW-0507">mRNA processing</keyword>
<dbReference type="GO" id="GO:1990904">
    <property type="term" value="C:ribonucleoprotein complex"/>
    <property type="evidence" value="ECO:0007669"/>
    <property type="project" value="UniProtKB-KW"/>
</dbReference>
<name>A0A2T9YPI7_9FUNG</name>
<dbReference type="GO" id="GO:0000290">
    <property type="term" value="P:deadenylation-dependent decapping of nuclear-transcribed mRNA"/>
    <property type="evidence" value="ECO:0007669"/>
    <property type="project" value="TreeGrafter"/>
</dbReference>
<dbReference type="GO" id="GO:1990726">
    <property type="term" value="C:Lsm1-7-Pat1 complex"/>
    <property type="evidence" value="ECO:0007669"/>
    <property type="project" value="TreeGrafter"/>
</dbReference>
<proteinExistence type="inferred from homology"/>
<comment type="similarity">
    <text evidence="1 6">Belongs to the snRNP Sm proteins family.</text>
</comment>
<keyword evidence="9" id="KW-1185">Reference proteome</keyword>
<comment type="function">
    <text evidence="6">Component of the cytoplasmic LSM1-LSM7 complex which is involved in mRNA degradation.</text>
</comment>
<accession>A0A2T9YPI7</accession>
<dbReference type="InterPro" id="IPR010920">
    <property type="entry name" value="LSM_dom_sf"/>
</dbReference>
<dbReference type="Pfam" id="PF01423">
    <property type="entry name" value="LSM"/>
    <property type="match status" value="1"/>
</dbReference>
<dbReference type="CDD" id="cd01728">
    <property type="entry name" value="LSm1"/>
    <property type="match status" value="1"/>
</dbReference>
<gene>
    <name evidence="6" type="primary">LSM1</name>
    <name evidence="8" type="ORF">BB561_002714</name>
</gene>
<evidence type="ECO:0000256" key="2">
    <source>
        <dbReference type="ARBA" id="ARBA00022490"/>
    </source>
</evidence>
<comment type="subunit">
    <text evidence="6">Component of the heptameric LSM1-LSM7 complex that forms a seven-membered ring structure with a donut shape.</text>
</comment>
<dbReference type="Proteomes" id="UP000245383">
    <property type="component" value="Unassembled WGS sequence"/>
</dbReference>
<dbReference type="GO" id="GO:0006397">
    <property type="term" value="P:mRNA processing"/>
    <property type="evidence" value="ECO:0007669"/>
    <property type="project" value="UniProtKB-UniRule"/>
</dbReference>
<dbReference type="SUPFAM" id="SSF50182">
    <property type="entry name" value="Sm-like ribonucleoproteins"/>
    <property type="match status" value="1"/>
</dbReference>
<dbReference type="SMART" id="SM00651">
    <property type="entry name" value="Sm"/>
    <property type="match status" value="1"/>
</dbReference>
<evidence type="ECO:0000256" key="3">
    <source>
        <dbReference type="ARBA" id="ARBA00022664"/>
    </source>
</evidence>
<dbReference type="PANTHER" id="PTHR15588">
    <property type="entry name" value="LSM1"/>
    <property type="match status" value="1"/>
</dbReference>
<keyword evidence="4 6" id="KW-0694">RNA-binding</keyword>
<dbReference type="Gene3D" id="2.30.30.100">
    <property type="match status" value="1"/>
</dbReference>
<organism evidence="8 9">
    <name type="scientific">Smittium simulii</name>
    <dbReference type="NCBI Taxonomy" id="133385"/>
    <lineage>
        <taxon>Eukaryota</taxon>
        <taxon>Fungi</taxon>
        <taxon>Fungi incertae sedis</taxon>
        <taxon>Zoopagomycota</taxon>
        <taxon>Kickxellomycotina</taxon>
        <taxon>Harpellomycetes</taxon>
        <taxon>Harpellales</taxon>
        <taxon>Legeriomycetaceae</taxon>
        <taxon>Smittium</taxon>
    </lineage>
</organism>
<dbReference type="AlphaFoldDB" id="A0A2T9YPI7"/>
<dbReference type="EMBL" id="MBFR01000098">
    <property type="protein sequence ID" value="PVU94236.1"/>
    <property type="molecule type" value="Genomic_DNA"/>
</dbReference>
<dbReference type="PANTHER" id="PTHR15588:SF8">
    <property type="entry name" value="U6 SNRNA-ASSOCIATED SM-LIKE PROTEIN LSM1"/>
    <property type="match status" value="1"/>
</dbReference>
<dbReference type="STRING" id="133385.A0A2T9YPI7"/>
<dbReference type="InterPro" id="IPR001163">
    <property type="entry name" value="Sm_dom_euk/arc"/>
</dbReference>
<protein>
    <recommendedName>
        <fullName evidence="6">U6 snRNA-associated Sm-like protein LSm1</fullName>
    </recommendedName>
</protein>
<dbReference type="OrthoDB" id="10263346at2759"/>
<dbReference type="InterPro" id="IPR047575">
    <property type="entry name" value="Sm"/>
</dbReference>
<evidence type="ECO:0000313" key="8">
    <source>
        <dbReference type="EMBL" id="PVU94236.1"/>
    </source>
</evidence>
<evidence type="ECO:0000256" key="4">
    <source>
        <dbReference type="ARBA" id="ARBA00022884"/>
    </source>
</evidence>
<comment type="caution">
    <text evidence="8">The sequence shown here is derived from an EMBL/GenBank/DDBJ whole genome shotgun (WGS) entry which is preliminary data.</text>
</comment>
<dbReference type="InterPro" id="IPR034104">
    <property type="entry name" value="Lsm1"/>
</dbReference>
<evidence type="ECO:0000256" key="5">
    <source>
        <dbReference type="ARBA" id="ARBA00023274"/>
    </source>
</evidence>
<keyword evidence="5 6" id="KW-0687">Ribonucleoprotein</keyword>
<evidence type="ECO:0000313" key="9">
    <source>
        <dbReference type="Proteomes" id="UP000245383"/>
    </source>
</evidence>
<evidence type="ECO:0000256" key="6">
    <source>
        <dbReference type="RuleBase" id="RU365047"/>
    </source>
</evidence>
<comment type="subcellular location">
    <subcellularLocation>
        <location evidence="6">Cytoplasm</location>
    </subcellularLocation>
    <subcellularLocation>
        <location evidence="6">Cytoplasm</location>
        <location evidence="6">P-body</location>
    </subcellularLocation>
</comment>
<keyword evidence="2 6" id="KW-0963">Cytoplasm</keyword>
<reference evidence="8 9" key="1">
    <citation type="journal article" date="2018" name="MBio">
        <title>Comparative Genomics Reveals the Core Gene Toolbox for the Fungus-Insect Symbiosis.</title>
        <authorList>
            <person name="Wang Y."/>
            <person name="Stata M."/>
            <person name="Wang W."/>
            <person name="Stajich J.E."/>
            <person name="White M.M."/>
            <person name="Moncalvo J.M."/>
        </authorList>
    </citation>
    <scope>NUCLEOTIDE SEQUENCE [LARGE SCALE GENOMIC DNA]</scope>
    <source>
        <strain evidence="8 9">SWE-8-4</strain>
    </source>
</reference>
<feature type="domain" description="Sm" evidence="7">
    <location>
        <begin position="12"/>
        <end position="87"/>
    </location>
</feature>
<evidence type="ECO:0000256" key="1">
    <source>
        <dbReference type="ARBA" id="ARBA00006850"/>
    </source>
</evidence>
<dbReference type="GO" id="GO:0003729">
    <property type="term" value="F:mRNA binding"/>
    <property type="evidence" value="ECO:0007669"/>
    <property type="project" value="TreeGrafter"/>
</dbReference>
<dbReference type="InterPro" id="IPR044642">
    <property type="entry name" value="PTHR15588"/>
</dbReference>